<evidence type="ECO:0000259" key="2">
    <source>
        <dbReference type="Pfam" id="PF12172"/>
    </source>
</evidence>
<organism evidence="3 6">
    <name type="scientific">Caldiarchaeum subterraneum</name>
    <dbReference type="NCBI Taxonomy" id="311458"/>
    <lineage>
        <taxon>Archaea</taxon>
        <taxon>Nitrososphaerota</taxon>
        <taxon>Candidatus Caldarchaeales</taxon>
        <taxon>Candidatus Caldarchaeaceae</taxon>
        <taxon>Candidatus Caldarchaeum</taxon>
    </lineage>
</organism>
<dbReference type="PANTHER" id="PTHR34075">
    <property type="entry name" value="BLR3430 PROTEIN"/>
    <property type="match status" value="1"/>
</dbReference>
<dbReference type="InterPro" id="IPR022002">
    <property type="entry name" value="ChsH2_Znr"/>
</dbReference>
<dbReference type="STRING" id="311458.CSUB_C1471"/>
<dbReference type="EMBL" id="AP011868">
    <property type="protein sequence ID" value="BAJ48540.1"/>
    <property type="molecule type" value="Genomic_DNA"/>
</dbReference>
<dbReference type="InterPro" id="IPR002878">
    <property type="entry name" value="ChsH2_C"/>
</dbReference>
<evidence type="ECO:0000259" key="1">
    <source>
        <dbReference type="Pfam" id="PF01796"/>
    </source>
</evidence>
<dbReference type="PANTHER" id="PTHR34075:SF5">
    <property type="entry name" value="BLR3430 PROTEIN"/>
    <property type="match status" value="1"/>
</dbReference>
<evidence type="ECO:0000313" key="5">
    <source>
        <dbReference type="EMBL" id="BAJ51322.1"/>
    </source>
</evidence>
<name>E6N8C1_CALS0</name>
<dbReference type="Proteomes" id="UP000008120">
    <property type="component" value="Chromosome"/>
</dbReference>
<dbReference type="BioCyc" id="CCAL311458:G131R-1493-MONOMER"/>
<gene>
    <name evidence="5" type="ORF">CSUB_C1471</name>
    <name evidence="3" type="ORF">HGMM_F04B03C06</name>
    <name evidence="4" type="ORF">HGMM_F30C12C30</name>
</gene>
<dbReference type="KEGG" id="csu:CSUB_C1471"/>
<evidence type="ECO:0000313" key="4">
    <source>
        <dbReference type="EMBL" id="BAJ48612.1"/>
    </source>
</evidence>
<dbReference type="InterPro" id="IPR052513">
    <property type="entry name" value="Thioester_dehydratase-like"/>
</dbReference>
<protein>
    <submittedName>
        <fullName evidence="3">Nucleic-acid-binding protein</fullName>
    </submittedName>
</protein>
<reference evidence="3 6" key="1">
    <citation type="journal article" date="2005" name="Environ. Microbiol.">
        <title>Genetic and functional properties of uncultivated thermophilic crenarchaeotes from a subsurface gold mine as revealed by analysis of genome fragments.</title>
        <authorList>
            <person name="Nunoura T."/>
            <person name="Hirayama H."/>
            <person name="Takami H."/>
            <person name="Oida H."/>
            <person name="Nishi S."/>
            <person name="Shimamura S."/>
            <person name="Suzuki Y."/>
            <person name="Inagaki F."/>
            <person name="Takai K."/>
            <person name="Nealson K.H."/>
            <person name="Horikoshi K."/>
        </authorList>
    </citation>
    <scope>NUCLEOTIDE SEQUENCE [LARGE SCALE GENOMIC DNA]</scope>
</reference>
<dbReference type="EMBL" id="AP011869">
    <property type="protein sequence ID" value="BAJ48612.1"/>
    <property type="molecule type" value="Genomic_DNA"/>
</dbReference>
<accession>E6N8C1</accession>
<evidence type="ECO:0000313" key="6">
    <source>
        <dbReference type="Proteomes" id="UP000008120"/>
    </source>
</evidence>
<dbReference type="Pfam" id="PF01796">
    <property type="entry name" value="OB_ChsH2_C"/>
    <property type="match status" value="1"/>
</dbReference>
<dbReference type="EMBL" id="BA000048">
    <property type="protein sequence ID" value="BAJ51322.1"/>
    <property type="molecule type" value="Genomic_DNA"/>
</dbReference>
<dbReference type="Pfam" id="PF12172">
    <property type="entry name" value="zf-ChsH2"/>
    <property type="match status" value="1"/>
</dbReference>
<proteinExistence type="predicted"/>
<feature type="domain" description="ChsH2 rubredoxin-like zinc ribbon" evidence="2">
    <location>
        <begin position="24"/>
        <end position="54"/>
    </location>
</feature>
<evidence type="ECO:0000313" key="3">
    <source>
        <dbReference type="EMBL" id="BAJ48540.1"/>
    </source>
</evidence>
<feature type="domain" description="ChsH2 C-terminal OB-fold" evidence="1">
    <location>
        <begin position="58"/>
        <end position="118"/>
    </location>
</feature>
<sequence length="140" mass="16190">MSWRRGCSMSTRPSSYWRLRPYLYRLEGNRCTQCGHFNPLARKICRKCGSRRLERDRLAGRGKLRHFTVVYQPQTGFEKTVPYVVAWVEMSDGTQIIGQVTDCEPSELSVGMDVETVVRKIRVDGESKLIVYGVKFRPVL</sequence>
<reference evidence="3 6" key="2">
    <citation type="journal article" date="2011" name="Nucleic Acids Res.">
        <title>Insights into the evolution of Archaea and eukaryotic protein modifier systems revealed by the genome of a novel archaeal group.</title>
        <authorList>
            <person name="Nunoura T."/>
            <person name="Takaki Y."/>
            <person name="Kakuta J."/>
            <person name="Nishi S."/>
            <person name="Sugahara J."/>
            <person name="Kazama H."/>
            <person name="Chee G."/>
            <person name="Hattori M."/>
            <person name="Kanai A."/>
            <person name="Atomi H."/>
            <person name="Takai K."/>
            <person name="Takami H."/>
        </authorList>
    </citation>
    <scope>NUCLEOTIDE SEQUENCE [LARGE SCALE GENOMIC DNA]</scope>
</reference>
<dbReference type="AlphaFoldDB" id="E6N8C1"/>
<dbReference type="SUPFAM" id="SSF50249">
    <property type="entry name" value="Nucleic acid-binding proteins"/>
    <property type="match status" value="1"/>
</dbReference>
<dbReference type="InterPro" id="IPR012340">
    <property type="entry name" value="NA-bd_OB-fold"/>
</dbReference>